<evidence type="ECO:0000256" key="2">
    <source>
        <dbReference type="SAM" id="Phobius"/>
    </source>
</evidence>
<dbReference type="RefSeq" id="WP_274991644.1">
    <property type="nucleotide sequence ID" value="NZ_JAJQQP010000001.1"/>
</dbReference>
<evidence type="ECO:0000256" key="1">
    <source>
        <dbReference type="SAM" id="MobiDB-lite"/>
    </source>
</evidence>
<keyword evidence="4" id="KW-1185">Reference proteome</keyword>
<evidence type="ECO:0000313" key="4">
    <source>
        <dbReference type="Proteomes" id="UP001183585"/>
    </source>
</evidence>
<feature type="transmembrane region" description="Helical" evidence="2">
    <location>
        <begin position="188"/>
        <end position="210"/>
    </location>
</feature>
<dbReference type="Proteomes" id="UP001183585">
    <property type="component" value="Unassembled WGS sequence"/>
</dbReference>
<dbReference type="Pfam" id="PF04854">
    <property type="entry name" value="DUF624"/>
    <property type="match status" value="1"/>
</dbReference>
<gene>
    <name evidence="3" type="ORF">J2S48_002387</name>
</gene>
<dbReference type="EMBL" id="JAVDYE010000001">
    <property type="protein sequence ID" value="MDR7382872.1"/>
    <property type="molecule type" value="Genomic_DNA"/>
</dbReference>
<protein>
    <submittedName>
        <fullName evidence="3">Membrane protein YesL</fullName>
    </submittedName>
</protein>
<reference evidence="3 4" key="1">
    <citation type="submission" date="2023-07" db="EMBL/GenBank/DDBJ databases">
        <title>Sequencing the genomes of 1000 actinobacteria strains.</title>
        <authorList>
            <person name="Klenk H.-P."/>
        </authorList>
    </citation>
    <scope>NUCLEOTIDE SEQUENCE [LARGE SCALE GENOMIC DNA]</scope>
    <source>
        <strain evidence="3 4">DSM 45554</strain>
    </source>
</reference>
<feature type="region of interest" description="Disordered" evidence="1">
    <location>
        <begin position="1"/>
        <end position="31"/>
    </location>
</feature>
<dbReference type="InterPro" id="IPR006938">
    <property type="entry name" value="DUF624"/>
</dbReference>
<sequence>MTTPDDTPRRDPLHWPTERPAPPAGRPEFGEGPLSRVTNAIYWYLVTGLLMILTTLPGTLPLLLLDRSPRNAPLVALCLVPWGPAFSAGLYGLRDRLRAEGLTPARSFFRGYRQNWADVLRVWVPALVAGAVLGVTLGNFGATGVPDWYAGILLGVFLVLLLWCVNALVITSFFNFRTRDVARLSMYYLFRLPLVTLGTLSLLVLAGGVVYLATEVAFAVLSVLWVAAVLRNAAKLLRDVEERFTAPDAD</sequence>
<comment type="caution">
    <text evidence="3">The sequence shown here is derived from an EMBL/GenBank/DDBJ whole genome shotgun (WGS) entry which is preliminary data.</text>
</comment>
<keyword evidence="2" id="KW-0812">Transmembrane</keyword>
<keyword evidence="2" id="KW-0472">Membrane</keyword>
<name>A0ABU2CNF6_9MICO</name>
<proteinExistence type="predicted"/>
<feature type="transmembrane region" description="Helical" evidence="2">
    <location>
        <begin position="148"/>
        <end position="176"/>
    </location>
</feature>
<feature type="transmembrane region" description="Helical" evidence="2">
    <location>
        <begin position="41"/>
        <end position="60"/>
    </location>
</feature>
<feature type="compositionally biased region" description="Basic and acidic residues" evidence="1">
    <location>
        <begin position="1"/>
        <end position="17"/>
    </location>
</feature>
<evidence type="ECO:0000313" key="3">
    <source>
        <dbReference type="EMBL" id="MDR7382872.1"/>
    </source>
</evidence>
<feature type="transmembrane region" description="Helical" evidence="2">
    <location>
        <begin position="216"/>
        <end position="234"/>
    </location>
</feature>
<organism evidence="3 4">
    <name type="scientific">Promicromonospora iranensis</name>
    <dbReference type="NCBI Taxonomy" id="1105144"/>
    <lineage>
        <taxon>Bacteria</taxon>
        <taxon>Bacillati</taxon>
        <taxon>Actinomycetota</taxon>
        <taxon>Actinomycetes</taxon>
        <taxon>Micrococcales</taxon>
        <taxon>Promicromonosporaceae</taxon>
        <taxon>Promicromonospora</taxon>
    </lineage>
</organism>
<feature type="transmembrane region" description="Helical" evidence="2">
    <location>
        <begin position="72"/>
        <end position="93"/>
    </location>
</feature>
<accession>A0ABU2CNF6</accession>
<keyword evidence="2" id="KW-1133">Transmembrane helix</keyword>
<feature type="transmembrane region" description="Helical" evidence="2">
    <location>
        <begin position="122"/>
        <end position="142"/>
    </location>
</feature>